<dbReference type="RefSeq" id="WP_231008662.1">
    <property type="nucleotide sequence ID" value="NZ_JAJNEC010000008.1"/>
</dbReference>
<evidence type="ECO:0000256" key="5">
    <source>
        <dbReference type="ARBA" id="ARBA00022741"/>
    </source>
</evidence>
<keyword evidence="6 9" id="KW-0418">Kinase</keyword>
<sequence>MFHTTGRSIIVMGVSGSGKTTVGKALAGELGWRFTDGDDLHPPANISKMHAGIPLTDADRWGWLRRINQEMQTLNAAGVSVIVACSALKEKYREVLRQNGVPILFLFLKGNFDQVDALLEKRKGHFMPPGLLQSQFETLEEPTEAEADCVTVAITSLPEELEQIRVLLGQRGFY</sequence>
<gene>
    <name evidence="10" type="ORF">LQ567_25030</name>
</gene>
<accession>A0ABS8PYC4</accession>
<evidence type="ECO:0000256" key="4">
    <source>
        <dbReference type="ARBA" id="ARBA00022679"/>
    </source>
</evidence>
<dbReference type="InterPro" id="IPR027417">
    <property type="entry name" value="P-loop_NTPase"/>
</dbReference>
<dbReference type="Proteomes" id="UP001199816">
    <property type="component" value="Unassembled WGS sequence"/>
</dbReference>
<evidence type="ECO:0000256" key="3">
    <source>
        <dbReference type="ARBA" id="ARBA00012054"/>
    </source>
</evidence>
<evidence type="ECO:0000313" key="10">
    <source>
        <dbReference type="EMBL" id="MCD2426072.1"/>
    </source>
</evidence>
<name>A0ABS8PYC4_9BACT</name>
<keyword evidence="4 9" id="KW-0808">Transferase</keyword>
<reference evidence="10 11" key="1">
    <citation type="submission" date="2021-11" db="EMBL/GenBank/DDBJ databases">
        <title>Genomic of Niabella pedocola.</title>
        <authorList>
            <person name="Wu T."/>
        </authorList>
    </citation>
    <scope>NUCLEOTIDE SEQUENCE [LARGE SCALE GENOMIC DNA]</scope>
    <source>
        <strain evidence="10 11">JCM 31011</strain>
    </source>
</reference>
<dbReference type="NCBIfam" id="TIGR01313">
    <property type="entry name" value="therm_gnt_kin"/>
    <property type="match status" value="1"/>
</dbReference>
<evidence type="ECO:0000256" key="1">
    <source>
        <dbReference type="ARBA" id="ARBA00004761"/>
    </source>
</evidence>
<dbReference type="InterPro" id="IPR031322">
    <property type="entry name" value="Shikimate/glucono_kinase"/>
</dbReference>
<dbReference type="PANTHER" id="PTHR43442">
    <property type="entry name" value="GLUCONOKINASE-RELATED"/>
    <property type="match status" value="1"/>
</dbReference>
<organism evidence="10 11">
    <name type="scientific">Niabella pedocola</name>
    <dbReference type="NCBI Taxonomy" id="1752077"/>
    <lineage>
        <taxon>Bacteria</taxon>
        <taxon>Pseudomonadati</taxon>
        <taxon>Bacteroidota</taxon>
        <taxon>Chitinophagia</taxon>
        <taxon>Chitinophagales</taxon>
        <taxon>Chitinophagaceae</taxon>
        <taxon>Niabella</taxon>
    </lineage>
</organism>
<dbReference type="Pfam" id="PF01202">
    <property type="entry name" value="SKI"/>
    <property type="match status" value="1"/>
</dbReference>
<comment type="pathway">
    <text evidence="1">Carbohydrate acid metabolism.</text>
</comment>
<dbReference type="PANTHER" id="PTHR43442:SF3">
    <property type="entry name" value="GLUCONOKINASE-RELATED"/>
    <property type="match status" value="1"/>
</dbReference>
<dbReference type="SUPFAM" id="SSF52540">
    <property type="entry name" value="P-loop containing nucleoside triphosphate hydrolases"/>
    <property type="match status" value="1"/>
</dbReference>
<evidence type="ECO:0000313" key="11">
    <source>
        <dbReference type="Proteomes" id="UP001199816"/>
    </source>
</evidence>
<evidence type="ECO:0000256" key="6">
    <source>
        <dbReference type="ARBA" id="ARBA00022777"/>
    </source>
</evidence>
<comment type="similarity">
    <text evidence="2 9">Belongs to the gluconokinase GntK/GntV family.</text>
</comment>
<evidence type="ECO:0000256" key="9">
    <source>
        <dbReference type="RuleBase" id="RU363066"/>
    </source>
</evidence>
<keyword evidence="11" id="KW-1185">Reference proteome</keyword>
<keyword evidence="5 9" id="KW-0547">Nucleotide-binding</keyword>
<dbReference type="EMBL" id="JAJNEC010000008">
    <property type="protein sequence ID" value="MCD2426072.1"/>
    <property type="molecule type" value="Genomic_DNA"/>
</dbReference>
<proteinExistence type="inferred from homology"/>
<dbReference type="EC" id="2.7.1.12" evidence="3 9"/>
<comment type="caution">
    <text evidence="10">The sequence shown here is derived from an EMBL/GenBank/DDBJ whole genome shotgun (WGS) entry which is preliminary data.</text>
</comment>
<evidence type="ECO:0000256" key="8">
    <source>
        <dbReference type="ARBA" id="ARBA00048090"/>
    </source>
</evidence>
<comment type="catalytic activity">
    <reaction evidence="8 9">
        <text>D-gluconate + ATP = 6-phospho-D-gluconate + ADP + H(+)</text>
        <dbReference type="Rhea" id="RHEA:19433"/>
        <dbReference type="ChEBI" id="CHEBI:15378"/>
        <dbReference type="ChEBI" id="CHEBI:18391"/>
        <dbReference type="ChEBI" id="CHEBI:30616"/>
        <dbReference type="ChEBI" id="CHEBI:58759"/>
        <dbReference type="ChEBI" id="CHEBI:456216"/>
        <dbReference type="EC" id="2.7.1.12"/>
    </reaction>
</comment>
<dbReference type="CDD" id="cd02021">
    <property type="entry name" value="GntK"/>
    <property type="match status" value="1"/>
</dbReference>
<dbReference type="Gene3D" id="3.40.50.300">
    <property type="entry name" value="P-loop containing nucleotide triphosphate hydrolases"/>
    <property type="match status" value="1"/>
</dbReference>
<protein>
    <recommendedName>
        <fullName evidence="3 9">Gluconokinase</fullName>
        <ecNumber evidence="3 9">2.7.1.12</ecNumber>
    </recommendedName>
</protein>
<dbReference type="InterPro" id="IPR006001">
    <property type="entry name" value="Therm_gnt_kin"/>
</dbReference>
<evidence type="ECO:0000256" key="7">
    <source>
        <dbReference type="ARBA" id="ARBA00022840"/>
    </source>
</evidence>
<evidence type="ECO:0000256" key="2">
    <source>
        <dbReference type="ARBA" id="ARBA00008420"/>
    </source>
</evidence>
<keyword evidence="7 9" id="KW-0067">ATP-binding</keyword>